<dbReference type="Gramene" id="ERN10667">
    <property type="protein sequence ID" value="ERN10667"/>
    <property type="gene ID" value="AMTR_s00028p00234490"/>
</dbReference>
<organism evidence="2 3">
    <name type="scientific">Amborella trichopoda</name>
    <dbReference type="NCBI Taxonomy" id="13333"/>
    <lineage>
        <taxon>Eukaryota</taxon>
        <taxon>Viridiplantae</taxon>
        <taxon>Streptophyta</taxon>
        <taxon>Embryophyta</taxon>
        <taxon>Tracheophyta</taxon>
        <taxon>Spermatophyta</taxon>
        <taxon>Magnoliopsida</taxon>
        <taxon>Amborellales</taxon>
        <taxon>Amborellaceae</taxon>
        <taxon>Amborella</taxon>
    </lineage>
</organism>
<dbReference type="Proteomes" id="UP000017836">
    <property type="component" value="Unassembled WGS sequence"/>
</dbReference>
<dbReference type="EMBL" id="KI392812">
    <property type="protein sequence ID" value="ERN10667.1"/>
    <property type="molecule type" value="Genomic_DNA"/>
</dbReference>
<feature type="compositionally biased region" description="Basic and acidic residues" evidence="1">
    <location>
        <begin position="26"/>
        <end position="52"/>
    </location>
</feature>
<reference evidence="3" key="1">
    <citation type="journal article" date="2013" name="Science">
        <title>The Amborella genome and the evolution of flowering plants.</title>
        <authorList>
            <consortium name="Amborella Genome Project"/>
        </authorList>
    </citation>
    <scope>NUCLEOTIDE SEQUENCE [LARGE SCALE GENOMIC DNA]</scope>
</reference>
<evidence type="ECO:0000313" key="3">
    <source>
        <dbReference type="Proteomes" id="UP000017836"/>
    </source>
</evidence>
<evidence type="ECO:0000256" key="1">
    <source>
        <dbReference type="SAM" id="MobiDB-lite"/>
    </source>
</evidence>
<evidence type="ECO:0000313" key="2">
    <source>
        <dbReference type="EMBL" id="ERN10667.1"/>
    </source>
</evidence>
<proteinExistence type="predicted"/>
<sequence>MSGKEATICKWVVGIRRSSYGNQAGRRMDGRKECRGSKPRDGEKVGQRDPTRRIGPRWRMATGSDHHDYKGGGGDNDGPQDQEARIGPRHMKAAVTGYWAGERHLAGMARVGEVGRGSRTCQRQNRPRLFHFTVVHSRQTTGHNGHVWEQGRVERRGPKHGGQMGGDLGLGDYETIEELVELKPKGGGDEMRDEGVD</sequence>
<dbReference type="AlphaFoldDB" id="W1PL04"/>
<feature type="region of interest" description="Disordered" evidence="1">
    <location>
        <begin position="20"/>
        <end position="84"/>
    </location>
</feature>
<accession>W1PL04</accession>
<name>W1PL04_AMBTC</name>
<dbReference type="HOGENOM" id="CLU_1385865_0_0_1"/>
<keyword evidence="3" id="KW-1185">Reference proteome</keyword>
<protein>
    <submittedName>
        <fullName evidence="2">Uncharacterized protein</fullName>
    </submittedName>
</protein>
<gene>
    <name evidence="2" type="ORF">AMTR_s00028p00234490</name>
</gene>